<keyword evidence="2" id="KW-0479">Metal-binding</keyword>
<organism evidence="9 11">
    <name type="scientific">Saccharomyces mikatae IFO 1815</name>
    <dbReference type="NCBI Taxonomy" id="226126"/>
    <lineage>
        <taxon>Eukaryota</taxon>
        <taxon>Fungi</taxon>
        <taxon>Dikarya</taxon>
        <taxon>Ascomycota</taxon>
        <taxon>Saccharomycotina</taxon>
        <taxon>Saccharomycetes</taxon>
        <taxon>Saccharomycetales</taxon>
        <taxon>Saccharomycetaceae</taxon>
        <taxon>Saccharomyces</taxon>
    </lineage>
</organism>
<evidence type="ECO:0000256" key="1">
    <source>
        <dbReference type="ARBA" id="ARBA00004123"/>
    </source>
</evidence>
<dbReference type="AlphaFoldDB" id="A0AA35IRL3"/>
<evidence type="ECO:0000256" key="2">
    <source>
        <dbReference type="ARBA" id="ARBA00022723"/>
    </source>
</evidence>
<evidence type="ECO:0000256" key="5">
    <source>
        <dbReference type="ARBA" id="ARBA00023125"/>
    </source>
</evidence>
<comment type="subcellular location">
    <subcellularLocation>
        <location evidence="1">Nucleus</location>
    </subcellularLocation>
</comment>
<proteinExistence type="predicted"/>
<dbReference type="Proteomes" id="UP001161438">
    <property type="component" value="Chromosome 12"/>
</dbReference>
<feature type="domain" description="Xylanolytic transcriptional activator regulatory" evidence="8">
    <location>
        <begin position="87"/>
        <end position="245"/>
    </location>
</feature>
<dbReference type="GO" id="GO:0005634">
    <property type="term" value="C:nucleus"/>
    <property type="evidence" value="ECO:0007669"/>
    <property type="project" value="UniProtKB-SubCell"/>
</dbReference>
<dbReference type="GO" id="GO:0003677">
    <property type="term" value="F:DNA binding"/>
    <property type="evidence" value="ECO:0007669"/>
    <property type="project" value="UniProtKB-KW"/>
</dbReference>
<name>A0AA35IRL3_SACMI</name>
<keyword evidence="5" id="KW-0238">DNA-binding</keyword>
<dbReference type="Pfam" id="PF04082">
    <property type="entry name" value="Fungal_trans"/>
    <property type="match status" value="1"/>
</dbReference>
<evidence type="ECO:0000313" key="9">
    <source>
        <dbReference type="EMBL" id="CAI4034219.1"/>
    </source>
</evidence>
<dbReference type="PANTHER" id="PTHR31668">
    <property type="entry name" value="GLUCOSE TRANSPORT TRANSCRIPTION REGULATOR RGT1-RELATED-RELATED"/>
    <property type="match status" value="1"/>
</dbReference>
<keyword evidence="4" id="KW-0805">Transcription regulation</keyword>
<evidence type="ECO:0000256" key="7">
    <source>
        <dbReference type="ARBA" id="ARBA00023242"/>
    </source>
</evidence>
<evidence type="ECO:0000313" key="10">
    <source>
        <dbReference type="EMBL" id="CAI4034869.1"/>
    </source>
</evidence>
<accession>A0AA35IRL3</accession>
<dbReference type="InterPro" id="IPR007219">
    <property type="entry name" value="XnlR_reg_dom"/>
</dbReference>
<evidence type="ECO:0000259" key="8">
    <source>
        <dbReference type="Pfam" id="PF04082"/>
    </source>
</evidence>
<dbReference type="GO" id="GO:0008270">
    <property type="term" value="F:zinc ion binding"/>
    <property type="evidence" value="ECO:0007669"/>
    <property type="project" value="InterPro"/>
</dbReference>
<protein>
    <recommendedName>
        <fullName evidence="8">Xylanolytic transcriptional activator regulatory domain-containing protein</fullName>
    </recommendedName>
</protein>
<keyword evidence="3" id="KW-0862">Zinc</keyword>
<evidence type="ECO:0000256" key="3">
    <source>
        <dbReference type="ARBA" id="ARBA00022833"/>
    </source>
</evidence>
<dbReference type="EMBL" id="OX365766">
    <property type="protein sequence ID" value="CAI4034219.1"/>
    <property type="molecule type" value="Genomic_DNA"/>
</dbReference>
<dbReference type="Proteomes" id="UP001161438">
    <property type="component" value="Chromosome 10"/>
</dbReference>
<dbReference type="GO" id="GO:0006351">
    <property type="term" value="P:DNA-templated transcription"/>
    <property type="evidence" value="ECO:0007669"/>
    <property type="project" value="InterPro"/>
</dbReference>
<dbReference type="EMBL" id="OX365768">
    <property type="protein sequence ID" value="CAI4034869.1"/>
    <property type="molecule type" value="Genomic_DNA"/>
</dbReference>
<gene>
    <name evidence="9" type="primary">SMKI10G0030</name>
    <name evidence="10" type="synonym">SMKI12G0050</name>
    <name evidence="9" type="ORF">SMKI_10G0030</name>
    <name evidence="10" type="ORF">SMKI_12G0050</name>
</gene>
<dbReference type="PANTHER" id="PTHR31668:SF18">
    <property type="entry name" value="MALTOSE FERMENTATION REGULATORY PROTEIN MAL13-RELATED"/>
    <property type="match status" value="1"/>
</dbReference>
<evidence type="ECO:0000256" key="6">
    <source>
        <dbReference type="ARBA" id="ARBA00023163"/>
    </source>
</evidence>
<dbReference type="RefSeq" id="XP_056077340.1">
    <property type="nucleotide sequence ID" value="XM_056223309.1"/>
</dbReference>
<dbReference type="CDD" id="cd12148">
    <property type="entry name" value="fungal_TF_MHR"/>
    <property type="match status" value="1"/>
</dbReference>
<dbReference type="InterPro" id="IPR050797">
    <property type="entry name" value="Carb_Metab_Trans_Reg"/>
</dbReference>
<keyword evidence="11" id="KW-1185">Reference proteome</keyword>
<keyword evidence="6" id="KW-0804">Transcription</keyword>
<reference evidence="9" key="1">
    <citation type="submission" date="2022-10" db="EMBL/GenBank/DDBJ databases">
        <authorList>
            <person name="Byrne P K."/>
        </authorList>
    </citation>
    <scope>NUCLEOTIDE SEQUENCE</scope>
    <source>
        <strain evidence="9">IFO1815</strain>
    </source>
</reference>
<keyword evidence="7" id="KW-0539">Nucleus</keyword>
<evidence type="ECO:0000313" key="11">
    <source>
        <dbReference type="Proteomes" id="UP001161438"/>
    </source>
</evidence>
<evidence type="ECO:0000256" key="4">
    <source>
        <dbReference type="ARBA" id="ARBA00023015"/>
    </source>
</evidence>
<sequence>MAPTVTPKKVPKKLLDQCMRLYNDNLYGIWPLLCYDDLRKLLDENYDDCYTYWFLVSLSAATLGDLQTEMESEEGATYSGRVLSSLCISSRQEFDDFDSSNVLSIMTYYCLLRCFAQMSNTGTSYRLCCEAISLITVAELHREETFKSLSFNEQQLRRKLFYLLLMTERYYAVYFHCTTRLDVTISPPEREATVDPRLSLDSFLEMVRVFTVPGKYFFNALASDSIGVSYTEDSLKRIWKELHTTPLEIEPWSYGYVDISFSRHWIRALAWKFVYQVRDRRTSFISDTTIAQVPAEIARDMLEDTFLMPSNLYEAHGPAIPTKALEIADALVEVISQYGQDTKSDAWNCLCDISKFVFSLKHCDSKMMERFVVRCQNTLVTCPISRPLELNNDNKGDFQDDLSSEFSFRP</sequence>
<dbReference type="GeneID" id="80919036"/>